<dbReference type="EMBL" id="FOHX01000004">
    <property type="protein sequence ID" value="SET76956.1"/>
    <property type="molecule type" value="Genomic_DNA"/>
</dbReference>
<evidence type="ECO:0000313" key="2">
    <source>
        <dbReference type="Proteomes" id="UP000199361"/>
    </source>
</evidence>
<name>A0A1I0GZU9_9ACTN</name>
<reference evidence="1 2" key="1">
    <citation type="submission" date="2016-10" db="EMBL/GenBank/DDBJ databases">
        <authorList>
            <person name="de Groot N.N."/>
        </authorList>
    </citation>
    <scope>NUCLEOTIDE SEQUENCE [LARGE SCALE GENOMIC DNA]</scope>
    <source>
        <strain evidence="1 2">CGMCC 4.5598</strain>
    </source>
</reference>
<dbReference type="RefSeq" id="WP_218155757.1">
    <property type="nucleotide sequence ID" value="NZ_FOHX01000004.1"/>
</dbReference>
<proteinExistence type="predicted"/>
<dbReference type="Proteomes" id="UP000199361">
    <property type="component" value="Unassembled WGS sequence"/>
</dbReference>
<evidence type="ECO:0000313" key="1">
    <source>
        <dbReference type="EMBL" id="SET76956.1"/>
    </source>
</evidence>
<dbReference type="AlphaFoldDB" id="A0A1I0GZU9"/>
<dbReference type="SUPFAM" id="SSF101478">
    <property type="entry name" value="ADP-ribosylglycohydrolase"/>
    <property type="match status" value="1"/>
</dbReference>
<accession>A0A1I0GZU9</accession>
<organism evidence="1 2">
    <name type="scientific">Nonomuraea wenchangensis</name>
    <dbReference type="NCBI Taxonomy" id="568860"/>
    <lineage>
        <taxon>Bacteria</taxon>
        <taxon>Bacillati</taxon>
        <taxon>Actinomycetota</taxon>
        <taxon>Actinomycetes</taxon>
        <taxon>Streptosporangiales</taxon>
        <taxon>Streptosporangiaceae</taxon>
        <taxon>Nonomuraea</taxon>
    </lineage>
</organism>
<sequence>MNGVAVVMSTVEKQVDSDGMECVGDGPWQHYYMGSHEFDSDLLQRAADVAESLLEHDGLNLPDIFARFQRWATDEPKDVGLQTEDVLTRGLPWDQAAAAHYPAATEPRVMAL</sequence>
<gene>
    <name evidence="1" type="ORF">SAMN05421811_10449</name>
</gene>
<dbReference type="InterPro" id="IPR036705">
    <property type="entry name" value="Ribosyl_crysJ1_sf"/>
</dbReference>
<dbReference type="Gene3D" id="1.10.4080.10">
    <property type="entry name" value="ADP-ribosylation/Crystallin J1"/>
    <property type="match status" value="1"/>
</dbReference>
<protein>
    <submittedName>
        <fullName evidence="1">Uncharacterized protein</fullName>
    </submittedName>
</protein>
<dbReference type="STRING" id="568860.SAMN05421811_10449"/>
<keyword evidence="2" id="KW-1185">Reference proteome</keyword>